<gene>
    <name evidence="2" type="ORF">H8B06_20285</name>
</gene>
<evidence type="ECO:0000313" key="2">
    <source>
        <dbReference type="EMBL" id="MBD1435169.1"/>
    </source>
</evidence>
<dbReference type="Proteomes" id="UP000602759">
    <property type="component" value="Unassembled WGS sequence"/>
</dbReference>
<proteinExistence type="predicted"/>
<sequence>MLPIEVSIVILIEVVIITIALFAYHKIKSNLLNKHLEITKKQLAEQDKHLDKISQVLSEMEEFVDEKKNDDGARYDTPYLLDNFLLN</sequence>
<evidence type="ECO:0000256" key="1">
    <source>
        <dbReference type="SAM" id="Phobius"/>
    </source>
</evidence>
<protein>
    <submittedName>
        <fullName evidence="2">Uncharacterized protein</fullName>
    </submittedName>
</protein>
<keyword evidence="1" id="KW-1133">Transmembrane helix</keyword>
<comment type="caution">
    <text evidence="2">The sequence shown here is derived from an EMBL/GenBank/DDBJ whole genome shotgun (WGS) entry which is preliminary data.</text>
</comment>
<feature type="transmembrane region" description="Helical" evidence="1">
    <location>
        <begin position="6"/>
        <end position="24"/>
    </location>
</feature>
<name>A0ABR7YV34_9SPHI</name>
<organism evidence="2 3">
    <name type="scientific">Sphingobacterium micropteri</name>
    <dbReference type="NCBI Taxonomy" id="2763501"/>
    <lineage>
        <taxon>Bacteria</taxon>
        <taxon>Pseudomonadati</taxon>
        <taxon>Bacteroidota</taxon>
        <taxon>Sphingobacteriia</taxon>
        <taxon>Sphingobacteriales</taxon>
        <taxon>Sphingobacteriaceae</taxon>
        <taxon>Sphingobacterium</taxon>
    </lineage>
</organism>
<dbReference type="RefSeq" id="WP_190996010.1">
    <property type="nucleotide sequence ID" value="NZ_JACOIK010000021.1"/>
</dbReference>
<keyword evidence="1" id="KW-0472">Membrane</keyword>
<dbReference type="EMBL" id="JACOIK010000021">
    <property type="protein sequence ID" value="MBD1435169.1"/>
    <property type="molecule type" value="Genomic_DNA"/>
</dbReference>
<evidence type="ECO:0000313" key="3">
    <source>
        <dbReference type="Proteomes" id="UP000602759"/>
    </source>
</evidence>
<keyword evidence="3" id="KW-1185">Reference proteome</keyword>
<keyword evidence="1" id="KW-0812">Transmembrane</keyword>
<reference evidence="2 3" key="1">
    <citation type="submission" date="2020-08" db="EMBL/GenBank/DDBJ databases">
        <title>Sphingobacterium sp. DN00404 isolated from aquaculture water.</title>
        <authorList>
            <person name="Zhang M."/>
        </authorList>
    </citation>
    <scope>NUCLEOTIDE SEQUENCE [LARGE SCALE GENOMIC DNA]</scope>
    <source>
        <strain evidence="2 3">DN00404</strain>
    </source>
</reference>
<accession>A0ABR7YV34</accession>